<dbReference type="OrthoDB" id="8970609at2"/>
<protein>
    <submittedName>
        <fullName evidence="1">Uncharacterized protein</fullName>
    </submittedName>
</protein>
<sequence length="139" mass="14390">MSALPLRFVSRALAAPCALLSLAACGSFEGNAMQRVFDSWKTAPIEEAKAQWGPPQSVQTVPGGTAYVWVDEVPAAHPPGSGPRDGGVEPTPSTARCQRKLVTGPDGKVIGGEWSGTACCVQTLLGRCAALLNRTKATG</sequence>
<comment type="caution">
    <text evidence="1">The sequence shown here is derived from an EMBL/GenBank/DDBJ whole genome shotgun (WGS) entry which is preliminary data.</text>
</comment>
<reference evidence="1 2" key="1">
    <citation type="submission" date="2018-05" db="EMBL/GenBank/DDBJ databases">
        <title>Genomic Encyclopedia of Type Strains, Phase IV (KMG-V): Genome sequencing to study the core and pangenomes of soil and plant-associated prokaryotes.</title>
        <authorList>
            <person name="Whitman W."/>
        </authorList>
    </citation>
    <scope>NUCLEOTIDE SEQUENCE [LARGE SCALE GENOMIC DNA]</scope>
    <source>
        <strain evidence="1 2">SLV-132</strain>
    </source>
</reference>
<accession>A0A316F3B5</accession>
<dbReference type="PROSITE" id="PS51257">
    <property type="entry name" value="PROKAR_LIPOPROTEIN"/>
    <property type="match status" value="1"/>
</dbReference>
<organism evidence="1 2">
    <name type="scientific">Cupriavidus plantarum</name>
    <dbReference type="NCBI Taxonomy" id="942865"/>
    <lineage>
        <taxon>Bacteria</taxon>
        <taxon>Pseudomonadati</taxon>
        <taxon>Pseudomonadota</taxon>
        <taxon>Betaproteobacteria</taxon>
        <taxon>Burkholderiales</taxon>
        <taxon>Burkholderiaceae</taxon>
        <taxon>Cupriavidus</taxon>
    </lineage>
</organism>
<keyword evidence="2" id="KW-1185">Reference proteome</keyword>
<proteinExistence type="predicted"/>
<name>A0A316F3B5_9BURK</name>
<evidence type="ECO:0000313" key="1">
    <source>
        <dbReference type="EMBL" id="PWK30961.1"/>
    </source>
</evidence>
<dbReference type="AlphaFoldDB" id="A0A316F3B5"/>
<dbReference type="EMBL" id="QGGT01000011">
    <property type="protein sequence ID" value="PWK30961.1"/>
    <property type="molecule type" value="Genomic_DNA"/>
</dbReference>
<dbReference type="Proteomes" id="UP000245754">
    <property type="component" value="Unassembled WGS sequence"/>
</dbReference>
<gene>
    <name evidence="1" type="ORF">C7419_1112</name>
</gene>
<dbReference type="RefSeq" id="WP_109585564.1">
    <property type="nucleotide sequence ID" value="NZ_JACBYU010000005.1"/>
</dbReference>
<evidence type="ECO:0000313" key="2">
    <source>
        <dbReference type="Proteomes" id="UP000245754"/>
    </source>
</evidence>